<organism evidence="2 3">
    <name type="scientific">Candidatus Hakubella thermalkaliphila</name>
    <dbReference type="NCBI Taxonomy" id="2754717"/>
    <lineage>
        <taxon>Bacteria</taxon>
        <taxon>Bacillati</taxon>
        <taxon>Actinomycetota</taxon>
        <taxon>Actinomycetota incertae sedis</taxon>
        <taxon>Candidatus Hakubellales</taxon>
        <taxon>Candidatus Hakubellaceae</taxon>
        <taxon>Candidatus Hakubella</taxon>
    </lineage>
</organism>
<feature type="region of interest" description="Disordered" evidence="1">
    <location>
        <begin position="1"/>
        <end position="28"/>
    </location>
</feature>
<comment type="caution">
    <text evidence="2">The sequence shown here is derived from an EMBL/GenBank/DDBJ whole genome shotgun (WGS) entry which is preliminary data.</text>
</comment>
<dbReference type="Proteomes" id="UP000543224">
    <property type="component" value="Unassembled WGS sequence"/>
</dbReference>
<proteinExistence type="predicted"/>
<dbReference type="AlphaFoldDB" id="A0A6V8P3V1"/>
<evidence type="ECO:0000313" key="3">
    <source>
        <dbReference type="Proteomes" id="UP000543224"/>
    </source>
</evidence>
<name>A0A6V8P3V1_9ACTN</name>
<sequence length="58" mass="5979">AQGSVSTEKRSAEPALEAELNREPIPLPVPPVEDEGLVLLTRASLVSVRCAAVAGARG</sequence>
<gene>
    <name evidence="2" type="ORF">HKBW3S25_01995</name>
</gene>
<reference evidence="2 3" key="1">
    <citation type="journal article" date="2020" name="Front. Microbiol.">
        <title>Single-cell genomics of novel Actinobacteria with the Wood-Ljungdahl pathway discovered in a serpentinizing system.</title>
        <authorList>
            <person name="Merino N."/>
            <person name="Kawai M."/>
            <person name="Boyd E.S."/>
            <person name="Colman D.R."/>
            <person name="McGlynn S.E."/>
            <person name="Nealson K.H."/>
            <person name="Kurokawa K."/>
            <person name="Hongoh Y."/>
        </authorList>
    </citation>
    <scope>NUCLEOTIDE SEQUENCE [LARGE SCALE GENOMIC DNA]</scope>
    <source>
        <strain evidence="2 3">S25</strain>
    </source>
</reference>
<protein>
    <submittedName>
        <fullName evidence="2">Uncharacterized protein</fullName>
    </submittedName>
</protein>
<evidence type="ECO:0000313" key="2">
    <source>
        <dbReference type="EMBL" id="GFP26500.1"/>
    </source>
</evidence>
<evidence type="ECO:0000256" key="1">
    <source>
        <dbReference type="SAM" id="MobiDB-lite"/>
    </source>
</evidence>
<accession>A0A6V8P3V1</accession>
<dbReference type="EMBL" id="BLRX01000655">
    <property type="protein sequence ID" value="GFP26500.1"/>
    <property type="molecule type" value="Genomic_DNA"/>
</dbReference>
<feature type="non-terminal residue" evidence="2">
    <location>
        <position position="1"/>
    </location>
</feature>